<dbReference type="AlphaFoldDB" id="A0A0M4EK67"/>
<reference evidence="1 2" key="1">
    <citation type="submission" date="2015-08" db="EMBL/GenBank/DDBJ databases">
        <title>Ancestral chromatin configuration constrains chromatin evolution on differentiating sex chromosomes in Drosophila.</title>
        <authorList>
            <person name="Zhou Q."/>
            <person name="Bachtrog D."/>
        </authorList>
    </citation>
    <scope>NUCLEOTIDE SEQUENCE [LARGE SCALE GENOMIC DNA]</scope>
    <source>
        <tissue evidence="1">Whole larvae</tissue>
    </source>
</reference>
<dbReference type="OrthoDB" id="291792at2759"/>
<accession>A0A0M4EK67</accession>
<keyword evidence="2" id="KW-1185">Reference proteome</keyword>
<evidence type="ECO:0000313" key="2">
    <source>
        <dbReference type="Proteomes" id="UP000494163"/>
    </source>
</evidence>
<protein>
    <submittedName>
        <fullName evidence="1">CG31157</fullName>
    </submittedName>
</protein>
<evidence type="ECO:0000313" key="1">
    <source>
        <dbReference type="EMBL" id="ALC47521.1"/>
    </source>
</evidence>
<dbReference type="OMA" id="WNLYRNH"/>
<dbReference type="STRING" id="30019.A0A0M4EK67"/>
<gene>
    <name evidence="1" type="ORF">Dbus_chr3Rg2271</name>
</gene>
<organism evidence="1 2">
    <name type="scientific">Drosophila busckii</name>
    <name type="common">Fruit fly</name>
    <dbReference type="NCBI Taxonomy" id="30019"/>
    <lineage>
        <taxon>Eukaryota</taxon>
        <taxon>Metazoa</taxon>
        <taxon>Ecdysozoa</taxon>
        <taxon>Arthropoda</taxon>
        <taxon>Hexapoda</taxon>
        <taxon>Insecta</taxon>
        <taxon>Pterygota</taxon>
        <taxon>Neoptera</taxon>
        <taxon>Endopterygota</taxon>
        <taxon>Diptera</taxon>
        <taxon>Brachycera</taxon>
        <taxon>Muscomorpha</taxon>
        <taxon>Ephydroidea</taxon>
        <taxon>Drosophilidae</taxon>
        <taxon>Drosophila</taxon>
    </lineage>
</organism>
<name>A0A0M4EK67_DROBS</name>
<dbReference type="EMBL" id="CP012526">
    <property type="protein sequence ID" value="ALC47521.1"/>
    <property type="molecule type" value="Genomic_DNA"/>
</dbReference>
<dbReference type="Proteomes" id="UP000494163">
    <property type="component" value="Chromosome 3R"/>
</dbReference>
<proteinExistence type="predicted"/>
<sequence length="322" mass="37119">MVAPSKIFKYPLNRIHCSKILHSLPHQSCTEAFIWNLYRNHVSSAKYYLPILLFPLVFNWRKRSKSRLWCTVKNYVQVCSLGAHINALTFYLMCIFRHLNGRFVKCYTPFISCFLGSQIIWLAPGKVQLFYVTGITHAAIEGAMRQLNLRLVHSGAAQTLVFMICSLLVLQQQQSLGYTGFWFIRPRPLTSDYHKMQNKARLKQALMELFSYLQIGLAMDALHAILTRSQMLRKLQLKTTGFMLSYMGIYKRIPCSQLLVPFNLAYLVHILLFQHHVLNGLANGFINGTCDKNAQRVYEFILQPVETILSTASKIPDTPFLF</sequence>